<reference evidence="1" key="1">
    <citation type="journal article" date="2013" name="Environ. Microbiol.">
        <title>Microbiota from the distal guts of lean and obese adolescents exhibit partial functional redundancy besides clear differences in community structure.</title>
        <authorList>
            <person name="Ferrer M."/>
            <person name="Ruiz A."/>
            <person name="Lanza F."/>
            <person name="Haange S.B."/>
            <person name="Oberbach A."/>
            <person name="Till H."/>
            <person name="Bargiela R."/>
            <person name="Campoy C."/>
            <person name="Segura M.T."/>
            <person name="Richter M."/>
            <person name="von Bergen M."/>
            <person name="Seifert J."/>
            <person name="Suarez A."/>
        </authorList>
    </citation>
    <scope>NUCLEOTIDE SEQUENCE</scope>
</reference>
<dbReference type="AlphaFoldDB" id="K1TQQ5"/>
<comment type="caution">
    <text evidence="1">The sequence shown here is derived from an EMBL/GenBank/DDBJ whole genome shotgun (WGS) entry which is preliminary data.</text>
</comment>
<gene>
    <name evidence="1" type="ORF">OBE_08365</name>
</gene>
<evidence type="ECO:0000313" key="1">
    <source>
        <dbReference type="EMBL" id="EKC61661.1"/>
    </source>
</evidence>
<proteinExistence type="predicted"/>
<protein>
    <submittedName>
        <fullName evidence="1">Secreted protein</fullName>
    </submittedName>
</protein>
<sequence>MNLKNSIYKLTFAAMIMMAMNATDLQAQGVVSAQKG</sequence>
<dbReference type="EMBL" id="AJWZ01005773">
    <property type="protein sequence ID" value="EKC61661.1"/>
    <property type="molecule type" value="Genomic_DNA"/>
</dbReference>
<organism evidence="1">
    <name type="scientific">human gut metagenome</name>
    <dbReference type="NCBI Taxonomy" id="408170"/>
    <lineage>
        <taxon>unclassified sequences</taxon>
        <taxon>metagenomes</taxon>
        <taxon>organismal metagenomes</taxon>
    </lineage>
</organism>
<name>K1TQQ5_9ZZZZ</name>
<accession>K1TQQ5</accession>
<feature type="non-terminal residue" evidence="1">
    <location>
        <position position="36"/>
    </location>
</feature>